<proteinExistence type="predicted"/>
<protein>
    <recommendedName>
        <fullName evidence="3">Saccharopine dehydrogenase NADP binding domain-containing protein</fullName>
    </recommendedName>
</protein>
<comment type="caution">
    <text evidence="1">The sequence shown here is derived from an EMBL/GenBank/DDBJ whole genome shotgun (WGS) entry which is preliminary data.</text>
</comment>
<sequence>MIPEHKGRTVANSDILIIGTGYFAEIMISDLAATARAPVRVTIGGRNRERMTWLAQAGNARAAIFGTPATFDTLAVDQSSAETVGEAIAAAAPGVVVQSASLQSPWKVDRMDSAWSKLVAEAGFGMTIAFHALLPSRSSRAVKAGGADIAFVNTCYPDGVNQVLAASGLPITCGVGNIGIFSSIIEALVPPEQRASVRVLGHHQHLVQWRKPGTERTGAPVRAWIGREEVEDVDGWTRHVQLPYRDLNAISGAAAVPVLLALAGHGEIRAHVPGPAGLPGGYPVRVDRGRVTLDLPDGMAEEEAVAWNRGFEAADGVSVTADGRVVYSEAARRALSAYSPDLAAGFQVSEVEAAAAALGELRARLGG</sequence>
<accession>A0A9W6CQN3</accession>
<dbReference type="EMBL" id="BSDO01000005">
    <property type="protein sequence ID" value="GLI23604.1"/>
    <property type="molecule type" value="Genomic_DNA"/>
</dbReference>
<dbReference type="AlphaFoldDB" id="A0A9W6CQN3"/>
<dbReference type="InterPro" id="IPR036291">
    <property type="entry name" value="NAD(P)-bd_dom_sf"/>
</dbReference>
<dbReference type="Proteomes" id="UP001144397">
    <property type="component" value="Unassembled WGS sequence"/>
</dbReference>
<evidence type="ECO:0000313" key="1">
    <source>
        <dbReference type="EMBL" id="GLI23604.1"/>
    </source>
</evidence>
<gene>
    <name evidence="1" type="ORF">XFLAVUS301_32780</name>
</gene>
<dbReference type="SUPFAM" id="SSF51735">
    <property type="entry name" value="NAD(P)-binding Rossmann-fold domains"/>
    <property type="match status" value="1"/>
</dbReference>
<evidence type="ECO:0000313" key="2">
    <source>
        <dbReference type="Proteomes" id="UP001144397"/>
    </source>
</evidence>
<evidence type="ECO:0008006" key="3">
    <source>
        <dbReference type="Google" id="ProtNLM"/>
    </source>
</evidence>
<organism evidence="1 2">
    <name type="scientific">Xanthobacter flavus</name>
    <dbReference type="NCBI Taxonomy" id="281"/>
    <lineage>
        <taxon>Bacteria</taxon>
        <taxon>Pseudomonadati</taxon>
        <taxon>Pseudomonadota</taxon>
        <taxon>Alphaproteobacteria</taxon>
        <taxon>Hyphomicrobiales</taxon>
        <taxon>Xanthobacteraceae</taxon>
        <taxon>Xanthobacter</taxon>
    </lineage>
</organism>
<name>A0A9W6CQN3_XANFL</name>
<dbReference type="Gene3D" id="3.40.50.720">
    <property type="entry name" value="NAD(P)-binding Rossmann-like Domain"/>
    <property type="match status" value="1"/>
</dbReference>
<reference evidence="1" key="1">
    <citation type="submission" date="2022-12" db="EMBL/GenBank/DDBJ databases">
        <title>Reference genome sequencing for broad-spectrum identification of bacterial and archaeal isolates by mass spectrometry.</title>
        <authorList>
            <person name="Sekiguchi Y."/>
            <person name="Tourlousse D.M."/>
        </authorList>
    </citation>
    <scope>NUCLEOTIDE SEQUENCE</scope>
    <source>
        <strain evidence="1">301</strain>
    </source>
</reference>